<sequence length="199" mass="21980">MMTFNFSTVVLALVAATSFVSADYVCENQAFFKLDTKKKPSKKSIDSLHTFMLDSFQEAYKNNDDINMLSDKFESFSLGKDSSSILSALRGGNKDIDTLGYGGGSYYSQGRWGCNWCNVDDDAALGATIEAIDFGMALTTSSEHRLWEKLFCQKARTNKDFKTISGCSIVLSDCHNENGDEDAVEDETNILSAVKNMIN</sequence>
<feature type="chain" id="PRO_5031480799" evidence="1">
    <location>
        <begin position="23"/>
        <end position="199"/>
    </location>
</feature>
<reference evidence="2" key="2">
    <citation type="submission" date="2020-10" db="EMBL/GenBank/DDBJ databases">
        <authorList>
            <person name="Ferrante M.I."/>
            <person name="Russo M.T."/>
        </authorList>
    </citation>
    <scope>NUCLEOTIDE SEQUENCE</scope>
</reference>
<feature type="signal peptide" evidence="1">
    <location>
        <begin position="1"/>
        <end position="22"/>
    </location>
</feature>
<dbReference type="EMBL" id="MW116957">
    <property type="protein sequence ID" value="QQP23547.1"/>
    <property type="molecule type" value="mRNA"/>
</dbReference>
<reference evidence="2" key="1">
    <citation type="journal article" date="2018" name="Nat. Commun.">
        <title>MRP3 is a sex determining gene in the diatom Pseudo-nitzschia multistriata.</title>
        <authorList>
            <person name="Vitale L."/>
            <person name="Entrambasaguas L."/>
            <person name="Anestis K."/>
            <person name="Fattorini N."/>
            <person name="Romano F."/>
            <person name="Minucci C."/>
            <person name="De Luca P."/>
            <person name="Biffali E."/>
            <person name="Vyverman W."/>
            <person name="Sanges R."/>
            <person name="Montresor M."/>
        </authorList>
    </citation>
    <scope>NUCLEOTIDE SEQUENCE</scope>
</reference>
<keyword evidence="1" id="KW-0732">Signal</keyword>
<name>A0A7T8G752_9STRA</name>
<protein>
    <submittedName>
        <fullName evidence="2">Mating-type related plus 1</fullName>
    </submittedName>
</protein>
<evidence type="ECO:0000256" key="1">
    <source>
        <dbReference type="SAM" id="SignalP"/>
    </source>
</evidence>
<proteinExistence type="evidence at transcript level"/>
<gene>
    <name evidence="2" type="primary">MRP1</name>
</gene>
<evidence type="ECO:0000313" key="2">
    <source>
        <dbReference type="EMBL" id="QQP23547.1"/>
    </source>
</evidence>
<organism evidence="2">
    <name type="scientific">Pseudo-nitzschia multistriata</name>
    <dbReference type="NCBI Taxonomy" id="183589"/>
    <lineage>
        <taxon>Eukaryota</taxon>
        <taxon>Sar</taxon>
        <taxon>Stramenopiles</taxon>
        <taxon>Ochrophyta</taxon>
        <taxon>Bacillariophyta</taxon>
        <taxon>Bacillariophyceae</taxon>
        <taxon>Bacillariophycidae</taxon>
        <taxon>Bacillariales</taxon>
        <taxon>Bacillariaceae</taxon>
        <taxon>Pseudo-nitzschia</taxon>
    </lineage>
</organism>
<dbReference type="AlphaFoldDB" id="A0A7T8G752"/>
<accession>A0A7T8G752</accession>